<evidence type="ECO:0000256" key="5">
    <source>
        <dbReference type="ARBA" id="ARBA00049660"/>
    </source>
</evidence>
<feature type="transmembrane region" description="Helical" evidence="6">
    <location>
        <begin position="62"/>
        <end position="83"/>
    </location>
</feature>
<keyword evidence="3 6" id="KW-1133">Transmembrane helix</keyword>
<keyword evidence="4 6" id="KW-0472">Membrane</keyword>
<evidence type="ECO:0000256" key="4">
    <source>
        <dbReference type="ARBA" id="ARBA00023136"/>
    </source>
</evidence>
<dbReference type="InterPro" id="IPR024002">
    <property type="entry name" value="For/NO2_transpt_CS"/>
</dbReference>
<dbReference type="Pfam" id="PF01226">
    <property type="entry name" value="Form_Nir_trans"/>
    <property type="match status" value="1"/>
</dbReference>
<evidence type="ECO:0000313" key="8">
    <source>
        <dbReference type="Proteomes" id="UP000886886"/>
    </source>
</evidence>
<evidence type="ECO:0000256" key="1">
    <source>
        <dbReference type="ARBA" id="ARBA00004141"/>
    </source>
</evidence>
<feature type="transmembrane region" description="Helical" evidence="6">
    <location>
        <begin position="183"/>
        <end position="205"/>
    </location>
</feature>
<dbReference type="PANTHER" id="PTHR30520">
    <property type="entry name" value="FORMATE TRANSPORTER-RELATED"/>
    <property type="match status" value="1"/>
</dbReference>
<comment type="caution">
    <text evidence="7">The sequence shown here is derived from an EMBL/GenBank/DDBJ whole genome shotgun (WGS) entry which is preliminary data.</text>
</comment>
<dbReference type="InterPro" id="IPR023271">
    <property type="entry name" value="Aquaporin-like"/>
</dbReference>
<name>A0A9D0ZUC6_9FIRM</name>
<proteinExistence type="inferred from homology"/>
<reference evidence="7" key="1">
    <citation type="submission" date="2020-10" db="EMBL/GenBank/DDBJ databases">
        <authorList>
            <person name="Gilroy R."/>
        </authorList>
    </citation>
    <scope>NUCLEOTIDE SEQUENCE</scope>
    <source>
        <strain evidence="7">ChiSjej3B21-11622</strain>
    </source>
</reference>
<feature type="transmembrane region" description="Helical" evidence="6">
    <location>
        <begin position="225"/>
        <end position="251"/>
    </location>
</feature>
<dbReference type="GO" id="GO:0005886">
    <property type="term" value="C:plasma membrane"/>
    <property type="evidence" value="ECO:0007669"/>
    <property type="project" value="TreeGrafter"/>
</dbReference>
<evidence type="ECO:0000256" key="3">
    <source>
        <dbReference type="ARBA" id="ARBA00022989"/>
    </source>
</evidence>
<dbReference type="AlphaFoldDB" id="A0A9D0ZUC6"/>
<dbReference type="InterPro" id="IPR000292">
    <property type="entry name" value="For/NO2_transpt"/>
</dbReference>
<dbReference type="GO" id="GO:0015499">
    <property type="term" value="F:formate transmembrane transporter activity"/>
    <property type="evidence" value="ECO:0007669"/>
    <property type="project" value="TreeGrafter"/>
</dbReference>
<feature type="transmembrane region" description="Helical" evidence="6">
    <location>
        <begin position="148"/>
        <end position="171"/>
    </location>
</feature>
<evidence type="ECO:0000256" key="6">
    <source>
        <dbReference type="SAM" id="Phobius"/>
    </source>
</evidence>
<organism evidence="7 8">
    <name type="scientific">Candidatus Limivivens merdigallinarum</name>
    <dbReference type="NCBI Taxonomy" id="2840859"/>
    <lineage>
        <taxon>Bacteria</taxon>
        <taxon>Bacillati</taxon>
        <taxon>Bacillota</taxon>
        <taxon>Clostridia</taxon>
        <taxon>Lachnospirales</taxon>
        <taxon>Lachnospiraceae</taxon>
        <taxon>Lachnospiraceae incertae sedis</taxon>
        <taxon>Candidatus Limivivens</taxon>
    </lineage>
</organism>
<protein>
    <submittedName>
        <fullName evidence="7">Formate/nitrite transporter family protein</fullName>
    </submittedName>
</protein>
<accession>A0A9D0ZUC6</accession>
<dbReference type="PANTHER" id="PTHR30520:SF8">
    <property type="entry name" value="NITRITE TRANSPORTER NIRC"/>
    <property type="match status" value="1"/>
</dbReference>
<keyword evidence="2 6" id="KW-0812">Transmembrane</keyword>
<comment type="similarity">
    <text evidence="5">Belongs to the FNT transporter (TC 1.A.16) family.</text>
</comment>
<evidence type="ECO:0000256" key="2">
    <source>
        <dbReference type="ARBA" id="ARBA00022692"/>
    </source>
</evidence>
<dbReference type="Gene3D" id="1.20.1080.10">
    <property type="entry name" value="Glycerol uptake facilitator protein"/>
    <property type="match status" value="1"/>
</dbReference>
<feature type="transmembrane region" description="Helical" evidence="6">
    <location>
        <begin position="25"/>
        <end position="50"/>
    </location>
</feature>
<sequence length="257" mass="27006">MFQDAFEAVCNAAKGKADFLKKNPLGYFVSAMIAGLFIAFGSFVSNAVAAPFFEAGDPMQKFMSAATFSVALSLVVMAGAELFTGNNFVLGAAGFAKKLSWGTIVKVWVICYIGNWVGSLIAAFLFQASGAASGTVGELFASASATKMGMAPLNLVLRGIFCNTLVCLAVWCGTKLKSESGKLIMVFLCIITFMLCGFEHSVANMTTLAVGLMNAGDAAVSLGGYFYNLLFVTIGNLIGGVIVVALPYYLIAKKTDK</sequence>
<dbReference type="PROSITE" id="PS01005">
    <property type="entry name" value="FORMATE_NITRITE_TP_1"/>
    <property type="match status" value="1"/>
</dbReference>
<evidence type="ECO:0000313" key="7">
    <source>
        <dbReference type="EMBL" id="HIQ95904.1"/>
    </source>
</evidence>
<dbReference type="EMBL" id="DVFT01000076">
    <property type="protein sequence ID" value="HIQ95904.1"/>
    <property type="molecule type" value="Genomic_DNA"/>
</dbReference>
<feature type="transmembrane region" description="Helical" evidence="6">
    <location>
        <begin position="104"/>
        <end position="128"/>
    </location>
</feature>
<reference evidence="7" key="2">
    <citation type="journal article" date="2021" name="PeerJ">
        <title>Extensive microbial diversity within the chicken gut microbiome revealed by metagenomics and culture.</title>
        <authorList>
            <person name="Gilroy R."/>
            <person name="Ravi A."/>
            <person name="Getino M."/>
            <person name="Pursley I."/>
            <person name="Horton D.L."/>
            <person name="Alikhan N.F."/>
            <person name="Baker D."/>
            <person name="Gharbi K."/>
            <person name="Hall N."/>
            <person name="Watson M."/>
            <person name="Adriaenssens E.M."/>
            <person name="Foster-Nyarko E."/>
            <person name="Jarju S."/>
            <person name="Secka A."/>
            <person name="Antonio M."/>
            <person name="Oren A."/>
            <person name="Chaudhuri R.R."/>
            <person name="La Ragione R."/>
            <person name="Hildebrand F."/>
            <person name="Pallen M.J."/>
        </authorList>
    </citation>
    <scope>NUCLEOTIDE SEQUENCE</scope>
    <source>
        <strain evidence="7">ChiSjej3B21-11622</strain>
    </source>
</reference>
<dbReference type="Proteomes" id="UP000886886">
    <property type="component" value="Unassembled WGS sequence"/>
</dbReference>
<comment type="subcellular location">
    <subcellularLocation>
        <location evidence="1">Membrane</location>
        <topology evidence="1">Multi-pass membrane protein</topology>
    </subcellularLocation>
</comment>
<gene>
    <name evidence="7" type="ORF">IAB26_05010</name>
</gene>